<comment type="caution">
    <text evidence="14">The sequence shown here is derived from an EMBL/GenBank/DDBJ whole genome shotgun (WGS) entry which is preliminary data.</text>
</comment>
<evidence type="ECO:0000256" key="8">
    <source>
        <dbReference type="ARBA" id="ARBA00023306"/>
    </source>
</evidence>
<feature type="domain" description="Mur ligase central" evidence="13">
    <location>
        <begin position="135"/>
        <end position="265"/>
    </location>
</feature>
<feature type="domain" description="Mur ligase C-terminal" evidence="12">
    <location>
        <begin position="366"/>
        <end position="479"/>
    </location>
</feature>
<evidence type="ECO:0000259" key="13">
    <source>
        <dbReference type="Pfam" id="PF08245"/>
    </source>
</evidence>
<gene>
    <name evidence="9" type="primary">murD</name>
    <name evidence="14" type="ORF">G3I67_06605</name>
</gene>
<evidence type="ECO:0000313" key="14">
    <source>
        <dbReference type="EMBL" id="NDY82898.1"/>
    </source>
</evidence>
<dbReference type="HAMAP" id="MF_00639">
    <property type="entry name" value="MurD"/>
    <property type="match status" value="1"/>
</dbReference>
<evidence type="ECO:0000256" key="11">
    <source>
        <dbReference type="SAM" id="MobiDB-lite"/>
    </source>
</evidence>
<feature type="binding site" evidence="9">
    <location>
        <begin position="137"/>
        <end position="143"/>
    </location>
    <ligand>
        <name>ATP</name>
        <dbReference type="ChEBI" id="CHEBI:30616"/>
    </ligand>
</feature>
<dbReference type="GO" id="GO:0009252">
    <property type="term" value="P:peptidoglycan biosynthetic process"/>
    <property type="evidence" value="ECO:0007669"/>
    <property type="project" value="UniProtKB-UniRule"/>
</dbReference>
<comment type="subcellular location">
    <subcellularLocation>
        <location evidence="1 9 10">Cytoplasm</location>
    </subcellularLocation>
</comment>
<evidence type="ECO:0000256" key="10">
    <source>
        <dbReference type="RuleBase" id="RU003664"/>
    </source>
</evidence>
<dbReference type="SUPFAM" id="SSF53623">
    <property type="entry name" value="MurD-like peptide ligases, catalytic domain"/>
    <property type="match status" value="1"/>
</dbReference>
<keyword evidence="4 9" id="KW-0436">Ligase</keyword>
<dbReference type="SUPFAM" id="SSF51984">
    <property type="entry name" value="MurCD N-terminal domain"/>
    <property type="match status" value="1"/>
</dbReference>
<evidence type="ECO:0000256" key="1">
    <source>
        <dbReference type="ARBA" id="ARBA00004496"/>
    </source>
</evidence>
<dbReference type="Pfam" id="PF02875">
    <property type="entry name" value="Mur_ligase_C"/>
    <property type="match status" value="1"/>
</dbReference>
<accession>A0A6B2QYW6</accession>
<dbReference type="GO" id="GO:0051301">
    <property type="term" value="P:cell division"/>
    <property type="evidence" value="ECO:0007669"/>
    <property type="project" value="UniProtKB-KW"/>
</dbReference>
<dbReference type="InterPro" id="IPR018109">
    <property type="entry name" value="Folylpolyglutamate_synth_CS"/>
</dbReference>
<comment type="similarity">
    <text evidence="9">Belongs to the MurCDEF family.</text>
</comment>
<dbReference type="GO" id="GO:0071555">
    <property type="term" value="P:cell wall organization"/>
    <property type="evidence" value="ECO:0007669"/>
    <property type="project" value="UniProtKB-KW"/>
</dbReference>
<comment type="function">
    <text evidence="9 10">Cell wall formation. Catalyzes the addition of glutamate to the nucleotide precursor UDP-N-acetylmuramoyl-L-alanine (UMA).</text>
</comment>
<dbReference type="PANTHER" id="PTHR43692">
    <property type="entry name" value="UDP-N-ACETYLMURAMOYLALANINE--D-GLUTAMATE LIGASE"/>
    <property type="match status" value="1"/>
</dbReference>
<dbReference type="InterPro" id="IPR036615">
    <property type="entry name" value="Mur_ligase_C_dom_sf"/>
</dbReference>
<evidence type="ECO:0000256" key="9">
    <source>
        <dbReference type="HAMAP-Rule" id="MF_00639"/>
    </source>
</evidence>
<dbReference type="NCBIfam" id="TIGR01087">
    <property type="entry name" value="murD"/>
    <property type="match status" value="1"/>
</dbReference>
<dbReference type="SUPFAM" id="SSF53244">
    <property type="entry name" value="MurD-like peptide ligases, peptide-binding domain"/>
    <property type="match status" value="1"/>
</dbReference>
<dbReference type="GO" id="GO:0008764">
    <property type="term" value="F:UDP-N-acetylmuramoylalanine-D-glutamate ligase activity"/>
    <property type="evidence" value="ECO:0007669"/>
    <property type="project" value="UniProtKB-UniRule"/>
</dbReference>
<dbReference type="GO" id="GO:0008360">
    <property type="term" value="P:regulation of cell shape"/>
    <property type="evidence" value="ECO:0007669"/>
    <property type="project" value="UniProtKB-KW"/>
</dbReference>
<comment type="pathway">
    <text evidence="2 9 10">Cell wall biogenesis; peptidoglycan biosynthesis.</text>
</comment>
<dbReference type="GO" id="GO:0004326">
    <property type="term" value="F:tetrahydrofolylpolyglutamate synthase activity"/>
    <property type="evidence" value="ECO:0007669"/>
    <property type="project" value="InterPro"/>
</dbReference>
<dbReference type="PANTHER" id="PTHR43692:SF1">
    <property type="entry name" value="UDP-N-ACETYLMURAMOYLALANINE--D-GLUTAMATE LIGASE"/>
    <property type="match status" value="1"/>
</dbReference>
<keyword evidence="9 10" id="KW-0573">Peptidoglycan synthesis</keyword>
<evidence type="ECO:0000256" key="5">
    <source>
        <dbReference type="ARBA" id="ARBA00022618"/>
    </source>
</evidence>
<keyword evidence="8 9" id="KW-0131">Cell cycle</keyword>
<evidence type="ECO:0000256" key="6">
    <source>
        <dbReference type="ARBA" id="ARBA00022741"/>
    </source>
</evidence>
<sequence>MNEINTNPDPLQRVLIVGLGETGVAAARWCARKGFALRIADTRTAPAGLTALKENLADASVEYHLGCDVFARTLLEGVSFLVLSPGLAPDVSPVKELLDEATQAQVEIIGEIELFARALKELSAERQYEPRVLGITGTNGKTTVTAMTRHMLEAAGIKARVAGNISPAALHALMDALDQDDLPKVWVLELSSFQLETTRSLKMVAATVLNVTQDHLDWHGSMQAYAKAKSRIFEMTDLCIVNRDDPTVIAMIPGLQNINIRSFGRDVPMYAGDVGIEVSHDVPWLVAAKANDFEDEEAPAPKRKKGAPPPERQPGRLVRLMPAEALAIRGLHNALNVLVSSQLAMAAGATWGPALRAARDYVGEPHRMEFVRSIRGIDFFNDSKGTNVGATVAGLEGLGRQSVLIAGGVGKGQDFSPLVPIVAKHVKAVLLIGQDAPILFDTLSGTGVACELVPDLKQAVAKAFGYAQEGDAVVLSPACASLDMFRNYPHRGQVFVEAVADLAMDQGEIV</sequence>
<dbReference type="PROSITE" id="PS01011">
    <property type="entry name" value="FOLYLPOLYGLU_SYNT_1"/>
    <property type="match status" value="1"/>
</dbReference>
<dbReference type="InterPro" id="IPR005762">
    <property type="entry name" value="MurD"/>
</dbReference>
<dbReference type="RefSeq" id="WP_163653035.1">
    <property type="nucleotide sequence ID" value="NZ_JAAGRN010000004.1"/>
</dbReference>
<keyword evidence="9 10" id="KW-0961">Cell wall biogenesis/degradation</keyword>
<dbReference type="Pfam" id="PF21799">
    <property type="entry name" value="MurD-like_N"/>
    <property type="match status" value="1"/>
</dbReference>
<dbReference type="Gene3D" id="3.40.50.720">
    <property type="entry name" value="NAD(P)-binding Rossmann-like Domain"/>
    <property type="match status" value="1"/>
</dbReference>
<dbReference type="EC" id="6.3.2.9" evidence="9 10"/>
<protein>
    <recommendedName>
        <fullName evidence="9 10">UDP-N-acetylmuramoylalanine--D-glutamate ligase</fullName>
        <ecNumber evidence="9 10">6.3.2.9</ecNumber>
    </recommendedName>
    <alternativeName>
        <fullName evidence="9">D-glutamic acid-adding enzyme</fullName>
    </alternativeName>
    <alternativeName>
        <fullName evidence="9">UDP-N-acetylmuramoyl-L-alanyl-D-glutamate synthetase</fullName>
    </alternativeName>
</protein>
<evidence type="ECO:0000256" key="7">
    <source>
        <dbReference type="ARBA" id="ARBA00022840"/>
    </source>
</evidence>
<dbReference type="Gene3D" id="3.40.1190.10">
    <property type="entry name" value="Mur-like, catalytic domain"/>
    <property type="match status" value="1"/>
</dbReference>
<dbReference type="InterPro" id="IPR013221">
    <property type="entry name" value="Mur_ligase_cen"/>
</dbReference>
<keyword evidence="9 10" id="KW-0133">Cell shape</keyword>
<proteinExistence type="inferred from homology"/>
<dbReference type="UniPathway" id="UPA00219"/>
<evidence type="ECO:0000259" key="12">
    <source>
        <dbReference type="Pfam" id="PF02875"/>
    </source>
</evidence>
<feature type="region of interest" description="Disordered" evidence="11">
    <location>
        <begin position="295"/>
        <end position="315"/>
    </location>
</feature>
<keyword evidence="3 9" id="KW-0963">Cytoplasm</keyword>
<keyword evidence="5 9" id="KW-0132">Cell division</keyword>
<organism evidence="14">
    <name type="scientific">Sheuella amnicola</name>
    <dbReference type="NCBI Taxonomy" id="2707330"/>
    <lineage>
        <taxon>Bacteria</taxon>
        <taxon>Pseudomonadati</taxon>
        <taxon>Pseudomonadota</taxon>
        <taxon>Betaproteobacteria</taxon>
        <taxon>Burkholderiales</taxon>
        <taxon>Alcaligenaceae</taxon>
        <taxon>Sheuella</taxon>
    </lineage>
</organism>
<dbReference type="InterPro" id="IPR004101">
    <property type="entry name" value="Mur_ligase_C"/>
</dbReference>
<dbReference type="GO" id="GO:0005524">
    <property type="term" value="F:ATP binding"/>
    <property type="evidence" value="ECO:0007669"/>
    <property type="project" value="UniProtKB-UniRule"/>
</dbReference>
<name>A0A6B2QYW6_9BURK</name>
<evidence type="ECO:0000256" key="3">
    <source>
        <dbReference type="ARBA" id="ARBA00022490"/>
    </source>
</evidence>
<reference evidence="14" key="1">
    <citation type="submission" date="2020-02" db="EMBL/GenBank/DDBJ databases">
        <authorList>
            <person name="Chen W.-M."/>
        </authorList>
    </citation>
    <scope>NUCLEOTIDE SEQUENCE</scope>
    <source>
        <strain evidence="14">NBD-18</strain>
    </source>
</reference>
<keyword evidence="6 9" id="KW-0547">Nucleotide-binding</keyword>
<evidence type="ECO:0000256" key="2">
    <source>
        <dbReference type="ARBA" id="ARBA00004752"/>
    </source>
</evidence>
<dbReference type="InterPro" id="IPR036565">
    <property type="entry name" value="Mur-like_cat_sf"/>
</dbReference>
<dbReference type="EMBL" id="JAAGRN010000004">
    <property type="protein sequence ID" value="NDY82898.1"/>
    <property type="molecule type" value="Genomic_DNA"/>
</dbReference>
<dbReference type="Pfam" id="PF08245">
    <property type="entry name" value="Mur_ligase_M"/>
    <property type="match status" value="1"/>
</dbReference>
<comment type="catalytic activity">
    <reaction evidence="9 10">
        <text>UDP-N-acetyl-alpha-D-muramoyl-L-alanine + D-glutamate + ATP = UDP-N-acetyl-alpha-D-muramoyl-L-alanyl-D-glutamate + ADP + phosphate + H(+)</text>
        <dbReference type="Rhea" id="RHEA:16429"/>
        <dbReference type="ChEBI" id="CHEBI:15378"/>
        <dbReference type="ChEBI" id="CHEBI:29986"/>
        <dbReference type="ChEBI" id="CHEBI:30616"/>
        <dbReference type="ChEBI" id="CHEBI:43474"/>
        <dbReference type="ChEBI" id="CHEBI:83898"/>
        <dbReference type="ChEBI" id="CHEBI:83900"/>
        <dbReference type="ChEBI" id="CHEBI:456216"/>
        <dbReference type="EC" id="6.3.2.9"/>
    </reaction>
</comment>
<dbReference type="GO" id="GO:0005737">
    <property type="term" value="C:cytoplasm"/>
    <property type="evidence" value="ECO:0007669"/>
    <property type="project" value="UniProtKB-SubCell"/>
</dbReference>
<dbReference type="AlphaFoldDB" id="A0A6B2QYW6"/>
<keyword evidence="7 9" id="KW-0067">ATP-binding</keyword>
<dbReference type="Gene3D" id="3.90.190.20">
    <property type="entry name" value="Mur ligase, C-terminal domain"/>
    <property type="match status" value="1"/>
</dbReference>
<evidence type="ECO:0000256" key="4">
    <source>
        <dbReference type="ARBA" id="ARBA00022598"/>
    </source>
</evidence>